<dbReference type="Pfam" id="PF13229">
    <property type="entry name" value="Beta_helix"/>
    <property type="match status" value="2"/>
</dbReference>
<evidence type="ECO:0000313" key="3">
    <source>
        <dbReference type="EMBL" id="SIT33748.1"/>
    </source>
</evidence>
<reference evidence="4" key="1">
    <citation type="submission" date="2017-01" db="EMBL/GenBank/DDBJ databases">
        <authorList>
            <person name="Varghese N."/>
            <person name="Submissions S."/>
        </authorList>
    </citation>
    <scope>NUCLEOTIDE SEQUENCE [LARGE SCALE GENOMIC DNA]</scope>
    <source>
        <strain evidence="4">DSM 21054</strain>
    </source>
</reference>
<dbReference type="InterPro" id="IPR012334">
    <property type="entry name" value="Pectin_lyas_fold"/>
</dbReference>
<name>A0A173MBL9_9BACT</name>
<dbReference type="InterPro" id="IPR039448">
    <property type="entry name" value="Beta_helix"/>
</dbReference>
<dbReference type="Pfam" id="PF17517">
    <property type="entry name" value="IgGFc_binding"/>
    <property type="match status" value="1"/>
</dbReference>
<feature type="chain" id="PRO_5030022705" evidence="1">
    <location>
        <begin position="29"/>
        <end position="2688"/>
    </location>
</feature>
<dbReference type="Pfam" id="PF13585">
    <property type="entry name" value="CHU_C"/>
    <property type="match status" value="1"/>
</dbReference>
<protein>
    <submittedName>
        <fullName evidence="3">Gliding motility-associated C-terminal domain-containing protein</fullName>
    </submittedName>
</protein>
<dbReference type="KEGG" id="fln:FLA_0950"/>
<dbReference type="SMART" id="SM00710">
    <property type="entry name" value="PbH1"/>
    <property type="match status" value="17"/>
</dbReference>
<proteinExistence type="predicted"/>
<evidence type="ECO:0000256" key="1">
    <source>
        <dbReference type="SAM" id="SignalP"/>
    </source>
</evidence>
<dbReference type="InterPro" id="IPR011050">
    <property type="entry name" value="Pectin_lyase_fold/virulence"/>
</dbReference>
<dbReference type="STRING" id="477680.SAMN05421788_11399"/>
<dbReference type="InterPro" id="IPR036116">
    <property type="entry name" value="FN3_sf"/>
</dbReference>
<dbReference type="RefSeq" id="WP_076382384.1">
    <property type="nucleotide sequence ID" value="NZ_AP017422.1"/>
</dbReference>
<keyword evidence="1" id="KW-0732">Signal</keyword>
<dbReference type="SUPFAM" id="SSF49299">
    <property type="entry name" value="PKD domain"/>
    <property type="match status" value="1"/>
</dbReference>
<dbReference type="Pfam" id="PF19081">
    <property type="entry name" value="Ig_7"/>
    <property type="match status" value="1"/>
</dbReference>
<feature type="signal peptide" evidence="1">
    <location>
        <begin position="1"/>
        <end position="28"/>
    </location>
</feature>
<dbReference type="InterPro" id="IPR044023">
    <property type="entry name" value="Ig_7"/>
</dbReference>
<sequence>MRNCKFTPAGRYGLLLLSFVLCQLTARAQPGGCITGGTFTINQSLATGGTNYQTFTEAVAALSCGTLNAPVVFNVASANAVYNEQVIIPQIAGASQVNTITFNGNGNTLTYAASVNTERATVKLNGADHVQFNNLKIQATGSLMAYGVQLLNNADSNSFRKCTITINPGGSLTSYAGIVLSSSPTSATLEGVASCDGNVFEDNAVTGGYYGLTMVGNTDVANQNNIVRRNTFSDFYYGGMYISGASNILVDSNSISRPTRTGIGYFFGIYVTNLNTRLTISRNRIFSPAAGNPVTTNGFYGIYFLSADAYRNLENRVYNNLICQVNNSGDAYGIYNYSSDYALFYNNTIHIDGASTNYAVHGFYLDGTTLGVQFMNNNVAVTRSSNTAKYAVFLASSVSAVESDYNNLYVYSNKGANNIGYSGSARSTLSDWQATGQDAHSVSVDPSFTDLSVNNLVPRNAALDNKGYAGLVTDDIAGNVRSSTTPDMGAYEFAIPACSAATVAGTVLASATEVCENAPVAFNIVNSSVGVSQTFQWQASVNETSGYYNVGTARQTPEMAIQATTTLYYRVMVSCGGNTAYAAPVKLLVHPAFPGGNYVIDKGGSGNFTSFNEAKAAIACGISGPVVFTVKANSGPYNEQLILDSIPGASAINTITFKGNGNRIQFASNDNYNRGVIALNGADYVTFDSLVVDAVGGGYGWGIFITNGSDSNTIHGCTILADVSSSSGNYSGIVISASATNSTDANAPGCDGNVIEGNSITGGYYGISLMSSTAAPTIGNRVLNNVIKDFYYIGIFSGNTRDAMLAGNDISRAGRSGVSSFIGVYAYYVSDNLLVNGNKIHNTFDAAATVTGDTYGVLVASNTATAQPAVVTNNLLYNFNGLGIAYGLYVNIANNVNFYHNTVSLDYKSNASATATYGLYIAGSASKLINFKNNIVSITRGGTGNRYGVYVNSTSATYVSDYNNIYVQGASGGSFYGYASSSKADLAQWRRETTQDAHSTSLDPLYTNAADANFVPLQGYIDNTGTPVGITVDFTGAVRSTTTPDVGAYEFSIPGCIDPPVAGASQVSVASGICMGQKVLLSLTGNSTGGHQRYIWQRAAAENVTYTDISDTLYQPTFTHELASTASYFRAVVLCGTGIAYSTPVKVQLNAGLMAGDYTIDATIAASATNFTSFANAVAAMQCGIEGSVRFLVAPGLYNEQVRIPKIPGASAAATVTFMSADNNASSVTLSFAGTSARNYVLLLDTASFISFKNIKLTALGTAYIRGVVITAASSYDSITGCTIQLPAYTGADTTQAGIYGTDLSGTENRLIKNTITNGATGIYLSGRVYAASRFAITANEVSNDYRQGVYAANITHLVVNNNILTKQGVLSPLVYGLLIDNCDSLSRIEQNSIRITNTASRAYGIAVKNAQATQLSMGYVHGNHIVMNSNSSTVTGLFSYNNTYYKVANNTVSVGTTADSSLGIYNEMNTSISYYNNSVHNTSASVKAVAALFNHIYSNTGRLVMKNNIFSATGGQVAAEINASDYFIYSDYNLFYTGKNTVVRNLGAELSLAQWRDSSQWDIHSLVYKPAFGSEETLAPDVTSPEVWAIHGRGVQVPENSVDGNNVTRPVTLEEGVPDLGAYEFTPSSVPVVLKAQPATPQANATQVFTLGTDTVSVITWGATVPASVEARRYSGVAPEGTVSGQQYMYFYTAFTVDGSGYSPYALRQVYIPSWQGLIASAANIRMGKTNAAGAWDVQAGSSVAPALEMITATGMQELHKITGLKDEKVTLPPVVISASDSSNRGTRFWVAYGHNQSFGTQNNQEMLIYVGAADKEAHVTIQVNGTDWKKSYTVAPGTVAVSDLIPKVGIRDARLLDEGLSERGILIESDVPVTAFAHIYGSANSGATMLLPEGTYGYEYYALASKQYYASGSYSWFYVVAAYDSTVVEITPAKNTVGGHKAGETFTVQLNKGQVYQVMGALINASEGYDVTGSRIKAVANANGRCFPVAVFSGSSRTTIGCGNISPTLGGDNLIQQNFPYRAWGRRYLTAPTSASTNAALFNTSIYKVVVKDKATVVKRNGVVLTDLVDNLYYQFASSQPDYIEADKPVMVAQFMPTMFNSSCTYVGDGDPEMIYLSPLEQGIKEVALYRNAREQINVQYLTLIIPEAGVASLVIDGSNTVDYVTDHPGMPGYKVVVKRWDPENAQTFVKSEQPFTAITYGMGVEETYGYNAGTLVKNQLAQGSFSNIHNPLPDIKNTYTCVSTPLRLQLITTVQPVLLEWELKAVAGLTPNDNIVQSNPVPSHTTTVNGITYYEYNTGTDYVFTEAGDYTIPVHITHPDVEGCNSRLTTLIAVKVVGPVTVDFAVSDNCEGKQVKFSGSSNIADTVGVAGWAWNFGLPGAVSAAKDTVYNYADRGAYDVTLQVTDSVGCIADTLKPVTVGAGPDAVVVPDSVGVCTGNDATFTLESPVAGVEYNWYDAAAAGNVAHTGEEWTLVNVTAPVYYWIESNWNGCLSASRTKIMAYVLPSLQVPVVVASGAGKDSIRFSWMAVTGATGYEVSIDNGITWITPSTGATGLSHTVTGLSLGETITLKVRVLGSCTAAESAPVSATTMQEEVFAPNSLAPNSAGPAETRYFRIYGNMIQHIRLLIFNQWGEKVFETRNVTEGWDGSFKGKLQPTGVYIYVADITLTNGKHVTKKGAVNLIR</sequence>
<dbReference type="SUPFAM" id="SSF49265">
    <property type="entry name" value="Fibronectin type III"/>
    <property type="match status" value="1"/>
</dbReference>
<dbReference type="PROSITE" id="PS50093">
    <property type="entry name" value="PKD"/>
    <property type="match status" value="1"/>
</dbReference>
<evidence type="ECO:0000313" key="4">
    <source>
        <dbReference type="Proteomes" id="UP000186917"/>
    </source>
</evidence>
<dbReference type="Gene3D" id="2.60.40.10">
    <property type="entry name" value="Immunoglobulins"/>
    <property type="match status" value="2"/>
</dbReference>
<dbReference type="OrthoDB" id="599561at2"/>
<dbReference type="Gene3D" id="2.160.20.10">
    <property type="entry name" value="Single-stranded right-handed beta-helix, Pectin lyase-like"/>
    <property type="match status" value="3"/>
</dbReference>
<keyword evidence="4" id="KW-1185">Reference proteome</keyword>
<dbReference type="InterPro" id="IPR035986">
    <property type="entry name" value="PKD_dom_sf"/>
</dbReference>
<dbReference type="Proteomes" id="UP000186917">
    <property type="component" value="Unassembled WGS sequence"/>
</dbReference>
<gene>
    <name evidence="3" type="ORF">SAMN05421788_11399</name>
</gene>
<dbReference type="SUPFAM" id="SSF51126">
    <property type="entry name" value="Pectin lyase-like"/>
    <property type="match status" value="3"/>
</dbReference>
<dbReference type="InterPro" id="IPR000601">
    <property type="entry name" value="PKD_dom"/>
</dbReference>
<dbReference type="EMBL" id="FTOR01000013">
    <property type="protein sequence ID" value="SIT33748.1"/>
    <property type="molecule type" value="Genomic_DNA"/>
</dbReference>
<dbReference type="InterPro" id="IPR013783">
    <property type="entry name" value="Ig-like_fold"/>
</dbReference>
<dbReference type="InterPro" id="IPR035234">
    <property type="entry name" value="IgGFc-bd_N"/>
</dbReference>
<dbReference type="Pfam" id="PF18911">
    <property type="entry name" value="PKD_4"/>
    <property type="match status" value="1"/>
</dbReference>
<evidence type="ECO:0000259" key="2">
    <source>
        <dbReference type="PROSITE" id="PS50093"/>
    </source>
</evidence>
<accession>A0A173MBL9</accession>
<feature type="domain" description="PKD" evidence="2">
    <location>
        <begin position="2341"/>
        <end position="2423"/>
    </location>
</feature>
<dbReference type="InterPro" id="IPR006626">
    <property type="entry name" value="PbH1"/>
</dbReference>
<organism evidence="3 4">
    <name type="scientific">Filimonas lacunae</name>
    <dbReference type="NCBI Taxonomy" id="477680"/>
    <lineage>
        <taxon>Bacteria</taxon>
        <taxon>Pseudomonadati</taxon>
        <taxon>Bacteroidota</taxon>
        <taxon>Chitinophagia</taxon>
        <taxon>Chitinophagales</taxon>
        <taxon>Chitinophagaceae</taxon>
        <taxon>Filimonas</taxon>
    </lineage>
</organism>